<protein>
    <recommendedName>
        <fullName evidence="2">Bleomycin resistance protein</fullName>
    </recommendedName>
</protein>
<reference evidence="5 6" key="1">
    <citation type="submission" date="2021-05" db="EMBL/GenBank/DDBJ databases">
        <title>Description of Cellulomonas sp. DKR-3 sp. nov.</title>
        <authorList>
            <person name="Dahal R.H."/>
            <person name="Chaudhary D.K."/>
        </authorList>
    </citation>
    <scope>NUCLEOTIDE SEQUENCE [LARGE SCALE GENOMIC DNA]</scope>
    <source>
        <strain evidence="5 6">DKR-3</strain>
    </source>
</reference>
<dbReference type="RefSeq" id="WP_214350468.1">
    <property type="nucleotide sequence ID" value="NZ_JAHBOH010000001.1"/>
</dbReference>
<accession>A0ABS5U0B4</accession>
<keyword evidence="3" id="KW-0046">Antibiotic resistance</keyword>
<organism evidence="5 6">
    <name type="scientific">Cellulomonas fulva</name>
    <dbReference type="NCBI Taxonomy" id="2835530"/>
    <lineage>
        <taxon>Bacteria</taxon>
        <taxon>Bacillati</taxon>
        <taxon>Actinomycetota</taxon>
        <taxon>Actinomycetes</taxon>
        <taxon>Micrococcales</taxon>
        <taxon>Cellulomonadaceae</taxon>
        <taxon>Cellulomonas</taxon>
    </lineage>
</organism>
<comment type="similarity">
    <text evidence="1">Belongs to the bleomycin resistance protein family.</text>
</comment>
<dbReference type="PROSITE" id="PS51819">
    <property type="entry name" value="VOC"/>
    <property type="match status" value="1"/>
</dbReference>
<evidence type="ECO:0000256" key="3">
    <source>
        <dbReference type="ARBA" id="ARBA00023251"/>
    </source>
</evidence>
<keyword evidence="6" id="KW-1185">Reference proteome</keyword>
<evidence type="ECO:0000259" key="4">
    <source>
        <dbReference type="PROSITE" id="PS51819"/>
    </source>
</evidence>
<dbReference type="InterPro" id="IPR045517">
    <property type="entry name" value="Glyoxalase_8"/>
</dbReference>
<dbReference type="InterPro" id="IPR037523">
    <property type="entry name" value="VOC_core"/>
</dbReference>
<dbReference type="SUPFAM" id="SSF54593">
    <property type="entry name" value="Glyoxalase/Bleomycin resistance protein/Dihydroxybiphenyl dioxygenase"/>
    <property type="match status" value="1"/>
</dbReference>
<dbReference type="Proteomes" id="UP000722125">
    <property type="component" value="Unassembled WGS sequence"/>
</dbReference>
<gene>
    <name evidence="5" type="ORF">KIN34_11255</name>
</gene>
<dbReference type="Pfam" id="PF20066">
    <property type="entry name" value="Glyoxalase_8"/>
    <property type="match status" value="1"/>
</dbReference>
<dbReference type="InterPro" id="IPR000335">
    <property type="entry name" value="Bleomycin-R"/>
</dbReference>
<name>A0ABS5U0B4_9CELL</name>
<comment type="caution">
    <text evidence="5">The sequence shown here is derived from an EMBL/GenBank/DDBJ whole genome shotgun (WGS) entry which is preliminary data.</text>
</comment>
<feature type="domain" description="VOC" evidence="4">
    <location>
        <begin position="60"/>
        <end position="176"/>
    </location>
</feature>
<evidence type="ECO:0000256" key="2">
    <source>
        <dbReference type="ARBA" id="ARBA00021572"/>
    </source>
</evidence>
<evidence type="ECO:0000256" key="1">
    <source>
        <dbReference type="ARBA" id="ARBA00011051"/>
    </source>
</evidence>
<dbReference type="InterPro" id="IPR029068">
    <property type="entry name" value="Glyas_Bleomycin-R_OHBP_Dase"/>
</dbReference>
<dbReference type="Gene3D" id="3.10.180.10">
    <property type="entry name" value="2,3-Dihydroxybiphenyl 1,2-Dioxygenase, domain 1"/>
    <property type="match status" value="1"/>
</dbReference>
<proteinExistence type="inferred from homology"/>
<sequence>MDLTTQQAKAAARALRTALAEEGVEVGHARALELVARQLGARDWNTASAWLGAPRAVEPSTGPVVPVLRIQDEALARELYVEYLGFVVEWEHRFDPEAPLYLQVRRGASVLHLSEHHGDGVPGTVVRIPVSDLRALHDEVAARGHRRVRPGIESSPGGATMEVPDPFGNALRFYQA</sequence>
<dbReference type="Pfam" id="PF19581">
    <property type="entry name" value="Glyoxalase_7"/>
    <property type="match status" value="1"/>
</dbReference>
<evidence type="ECO:0000313" key="6">
    <source>
        <dbReference type="Proteomes" id="UP000722125"/>
    </source>
</evidence>
<dbReference type="EMBL" id="JAHBOH010000001">
    <property type="protein sequence ID" value="MBT0994858.1"/>
    <property type="molecule type" value="Genomic_DNA"/>
</dbReference>
<evidence type="ECO:0000313" key="5">
    <source>
        <dbReference type="EMBL" id="MBT0994858.1"/>
    </source>
</evidence>